<proteinExistence type="predicted"/>
<sequence length="70" mass="8264">MKQLNIKHHLITPYHPQANGLHERFSLTFQRMLAKYSSGKSKDAWDECIDLRVFAYNMPDMSLPYTVHLK</sequence>
<dbReference type="AlphaFoldDB" id="A0A1X7T112"/>
<dbReference type="InterPro" id="IPR001584">
    <property type="entry name" value="Integrase_cat-core"/>
</dbReference>
<feature type="domain" description="Integrase catalytic" evidence="1">
    <location>
        <begin position="1"/>
        <end position="70"/>
    </location>
</feature>
<dbReference type="GO" id="GO:0003676">
    <property type="term" value="F:nucleic acid binding"/>
    <property type="evidence" value="ECO:0007669"/>
    <property type="project" value="InterPro"/>
</dbReference>
<dbReference type="GO" id="GO:0015074">
    <property type="term" value="P:DNA integration"/>
    <property type="evidence" value="ECO:0007669"/>
    <property type="project" value="InterPro"/>
</dbReference>
<protein>
    <recommendedName>
        <fullName evidence="1">Integrase catalytic domain-containing protein</fullName>
    </recommendedName>
</protein>
<dbReference type="InterPro" id="IPR036397">
    <property type="entry name" value="RNaseH_sf"/>
</dbReference>
<accession>A0A1X7T112</accession>
<dbReference type="InterPro" id="IPR012337">
    <property type="entry name" value="RNaseH-like_sf"/>
</dbReference>
<dbReference type="EnsemblMetazoa" id="Aqu2.1.08135_001">
    <property type="protein sequence ID" value="Aqu2.1.08135_001"/>
    <property type="gene ID" value="Aqu2.1.08135"/>
</dbReference>
<name>A0A1X7T112_AMPQE</name>
<evidence type="ECO:0000313" key="2">
    <source>
        <dbReference type="EnsemblMetazoa" id="Aqu2.1.08135_001"/>
    </source>
</evidence>
<dbReference type="Pfam" id="PF13683">
    <property type="entry name" value="rve_3"/>
    <property type="match status" value="1"/>
</dbReference>
<evidence type="ECO:0000259" key="1">
    <source>
        <dbReference type="PROSITE" id="PS50994"/>
    </source>
</evidence>
<dbReference type="InParanoid" id="A0A1X7T112"/>
<dbReference type="Gene3D" id="3.30.420.10">
    <property type="entry name" value="Ribonuclease H-like superfamily/Ribonuclease H"/>
    <property type="match status" value="1"/>
</dbReference>
<reference evidence="2" key="1">
    <citation type="submission" date="2017-05" db="UniProtKB">
        <authorList>
            <consortium name="EnsemblMetazoa"/>
        </authorList>
    </citation>
    <scope>IDENTIFICATION</scope>
</reference>
<dbReference type="SUPFAM" id="SSF53098">
    <property type="entry name" value="Ribonuclease H-like"/>
    <property type="match status" value="1"/>
</dbReference>
<organism evidence="2">
    <name type="scientific">Amphimedon queenslandica</name>
    <name type="common">Sponge</name>
    <dbReference type="NCBI Taxonomy" id="400682"/>
    <lineage>
        <taxon>Eukaryota</taxon>
        <taxon>Metazoa</taxon>
        <taxon>Porifera</taxon>
        <taxon>Demospongiae</taxon>
        <taxon>Heteroscleromorpha</taxon>
        <taxon>Haplosclerida</taxon>
        <taxon>Niphatidae</taxon>
        <taxon>Amphimedon</taxon>
    </lineage>
</organism>
<dbReference type="PROSITE" id="PS50994">
    <property type="entry name" value="INTEGRASE"/>
    <property type="match status" value="1"/>
</dbReference>